<dbReference type="EMBL" id="HBFK01029067">
    <property type="protein sequence ID" value="CAD8751181.1"/>
    <property type="molecule type" value="Transcribed_RNA"/>
</dbReference>
<feature type="transmembrane region" description="Helical" evidence="2">
    <location>
        <begin position="709"/>
        <end position="728"/>
    </location>
</feature>
<feature type="transmembrane region" description="Helical" evidence="2">
    <location>
        <begin position="740"/>
        <end position="764"/>
    </location>
</feature>
<reference evidence="3" key="1">
    <citation type="submission" date="2021-01" db="EMBL/GenBank/DDBJ databases">
        <authorList>
            <person name="Corre E."/>
            <person name="Pelletier E."/>
            <person name="Niang G."/>
            <person name="Scheremetjew M."/>
            <person name="Finn R."/>
            <person name="Kale V."/>
            <person name="Holt S."/>
            <person name="Cochrane G."/>
            <person name="Meng A."/>
            <person name="Brown T."/>
            <person name="Cohen L."/>
        </authorList>
    </citation>
    <scope>NUCLEOTIDE SEQUENCE</scope>
    <source>
        <strain evidence="3">CCMP441</strain>
    </source>
</reference>
<evidence type="ECO:0000313" key="3">
    <source>
        <dbReference type="EMBL" id="CAD8751181.1"/>
    </source>
</evidence>
<gene>
    <name evidence="3" type="ORF">HAND1043_LOCUS17687</name>
</gene>
<name>A0A7S0Y0X2_HEMAN</name>
<protein>
    <submittedName>
        <fullName evidence="3">Uncharacterized protein</fullName>
    </submittedName>
</protein>
<feature type="region of interest" description="Disordered" evidence="1">
    <location>
        <begin position="319"/>
        <end position="374"/>
    </location>
</feature>
<evidence type="ECO:0000256" key="1">
    <source>
        <dbReference type="SAM" id="MobiDB-lite"/>
    </source>
</evidence>
<keyword evidence="2" id="KW-1133">Transmembrane helix</keyword>
<keyword evidence="2" id="KW-0472">Membrane</keyword>
<sequence length="993" mass="110011">MEDDEGLSYLALNVLQSKSLNEAMDNCTRPSAMGSNWGVPVRTLDQLQMQAFLLHDAFLDVVVQLARLHGGKFRLSSPAEGEEPFAAWEGDEASRSKFKLGGIKSVSSCVAKLDAAYGRDVSMLLDVCRETLYFDTVADLCACLTTIAQDPLLEVVQVKSTMDDQVGEDGSASGKKGRFAAGMRFVRINVRLVGVTEARDMCVDAHVCELLLILGDIGRVQTAKMRRNFREWRRVLRSETYMWRFARFGRARPRPDARGSQLSLLHRGSTPGGSPAQSPTLSPVRRLRDPSQGASRISSLSRGNSKICSRLPTFSSFQSTSAASPLAKGKSSDVGSSDQTRTERWALPVSELERQDSQDSHKDSLSFGLHDEQLNTSGSNRVSLLVGGEERHPEVGANGDLYVSDIGDEDDMHRTKTPEIQHKHVTSWGLEVPRDVVELLEGLSRLSAVGLSDFLDRRIKLLTEELDFSGIGSLFFSQLPVTLCLQRWPWQLLLAIIGLYFTFSHVNTTTLFITKAHSDSFGPYKHYRLETMLTRSGLEGANVPGPGVSDFGTIRKGQCILQGSFPQDNVDAVARSFSAPVGSSFLVSYANATSMSGWYLKTALLNDSQALDPAYFNVWGSNESPEIGDGSCALGRVGGRWFAFGSKEEAVWCGATWSRVGTPLWRFEDNDITLKERWWSFTEIAVDLPVSRGSLETFVLYPKLSQYMGFWWTGTLFCVPLLMAAVMARARSIFRRRDNLLLAVAPQHWIVGGWSFGLVILLSASAQNFVEGVPHLGTDALLRAVPWVIPIAAIVLQGPYWVFFMGAYGIVDICIWMLLCEIYWRRPLEKPSGTGAICFVGVSLIIALRIRGLRISKQMLQDDKKRYDQLWEQLCKTEDGWACILHLQKVVCMIGLDNYDNCRQHNRMRADSLAPAIRSRYMSPEALHSSAVNPLFWSLGRIYVPGRASKHSKVSSFNQLVAAAAIANLLLQQRLCAWAQGSGGMFRAAGKSD</sequence>
<evidence type="ECO:0000256" key="2">
    <source>
        <dbReference type="SAM" id="Phobius"/>
    </source>
</evidence>
<organism evidence="3">
    <name type="scientific">Hemiselmis andersenii</name>
    <name type="common">Cryptophyte alga</name>
    <dbReference type="NCBI Taxonomy" id="464988"/>
    <lineage>
        <taxon>Eukaryota</taxon>
        <taxon>Cryptophyceae</taxon>
        <taxon>Cryptomonadales</taxon>
        <taxon>Hemiselmidaceae</taxon>
        <taxon>Hemiselmis</taxon>
    </lineage>
</organism>
<keyword evidence="2" id="KW-0812">Transmembrane</keyword>
<feature type="compositionally biased region" description="Polar residues" evidence="1">
    <location>
        <begin position="292"/>
        <end position="303"/>
    </location>
</feature>
<feature type="transmembrane region" description="Helical" evidence="2">
    <location>
        <begin position="832"/>
        <end position="850"/>
    </location>
</feature>
<dbReference type="AlphaFoldDB" id="A0A7S0Y0X2"/>
<proteinExistence type="predicted"/>
<feature type="compositionally biased region" description="Basic and acidic residues" evidence="1">
    <location>
        <begin position="351"/>
        <end position="373"/>
    </location>
</feature>
<feature type="region of interest" description="Disordered" evidence="1">
    <location>
        <begin position="252"/>
        <end position="303"/>
    </location>
</feature>
<accession>A0A7S0Y0X2</accession>